<dbReference type="Gene3D" id="1.20.5.110">
    <property type="match status" value="1"/>
</dbReference>
<comment type="caution">
    <text evidence="12">The sequence shown here is derived from an EMBL/GenBank/DDBJ whole genome shotgun (WGS) entry which is preliminary data.</text>
</comment>
<keyword evidence="6" id="KW-0333">Golgi apparatus</keyword>
<evidence type="ECO:0000256" key="1">
    <source>
        <dbReference type="ARBA" id="ARBA00004394"/>
    </source>
</evidence>
<dbReference type="InterPro" id="IPR039899">
    <property type="entry name" value="BET1_SNARE"/>
</dbReference>
<comment type="subcellular location">
    <subcellularLocation>
        <location evidence="8">Endomembrane system</location>
        <topology evidence="8">Single-pass type IV membrane protein</topology>
    </subcellularLocation>
    <subcellularLocation>
        <location evidence="1">Golgi apparatus membrane</location>
    </subcellularLocation>
</comment>
<dbReference type="Proteomes" id="UP000789595">
    <property type="component" value="Unassembled WGS sequence"/>
</dbReference>
<dbReference type="OrthoDB" id="261831at2759"/>
<proteinExistence type="predicted"/>
<dbReference type="SUPFAM" id="SSF58038">
    <property type="entry name" value="SNARE fusion complex"/>
    <property type="match status" value="1"/>
</dbReference>
<dbReference type="GO" id="GO:0015031">
    <property type="term" value="P:protein transport"/>
    <property type="evidence" value="ECO:0007669"/>
    <property type="project" value="UniProtKB-KW"/>
</dbReference>
<feature type="transmembrane region" description="Helical" evidence="10">
    <location>
        <begin position="98"/>
        <end position="117"/>
    </location>
</feature>
<name>A0A8J2SKG6_9STRA</name>
<dbReference type="EMBL" id="CAKKNE010000004">
    <property type="protein sequence ID" value="CAH0374048.1"/>
    <property type="molecule type" value="Genomic_DNA"/>
</dbReference>
<keyword evidence="2" id="KW-0813">Transport</keyword>
<evidence type="ECO:0000259" key="11">
    <source>
        <dbReference type="PROSITE" id="PS50192"/>
    </source>
</evidence>
<organism evidence="12 13">
    <name type="scientific">Pelagomonas calceolata</name>
    <dbReference type="NCBI Taxonomy" id="35677"/>
    <lineage>
        <taxon>Eukaryota</taxon>
        <taxon>Sar</taxon>
        <taxon>Stramenopiles</taxon>
        <taxon>Ochrophyta</taxon>
        <taxon>Pelagophyceae</taxon>
        <taxon>Pelagomonadales</taxon>
        <taxon>Pelagomonadaceae</taxon>
        <taxon>Pelagomonas</taxon>
    </lineage>
</organism>
<reference evidence="12" key="1">
    <citation type="submission" date="2021-11" db="EMBL/GenBank/DDBJ databases">
        <authorList>
            <consortium name="Genoscope - CEA"/>
            <person name="William W."/>
        </authorList>
    </citation>
    <scope>NUCLEOTIDE SEQUENCE</scope>
</reference>
<evidence type="ECO:0000256" key="3">
    <source>
        <dbReference type="ARBA" id="ARBA00022692"/>
    </source>
</evidence>
<keyword evidence="5 10" id="KW-1133">Transmembrane helix</keyword>
<evidence type="ECO:0000256" key="9">
    <source>
        <dbReference type="SAM" id="MobiDB-lite"/>
    </source>
</evidence>
<keyword evidence="13" id="KW-1185">Reference proteome</keyword>
<dbReference type="PROSITE" id="PS50192">
    <property type="entry name" value="T_SNARE"/>
    <property type="match status" value="1"/>
</dbReference>
<evidence type="ECO:0000256" key="2">
    <source>
        <dbReference type="ARBA" id="ARBA00022448"/>
    </source>
</evidence>
<evidence type="ECO:0000256" key="10">
    <source>
        <dbReference type="SAM" id="Phobius"/>
    </source>
</evidence>
<evidence type="ECO:0000256" key="6">
    <source>
        <dbReference type="ARBA" id="ARBA00023034"/>
    </source>
</evidence>
<gene>
    <name evidence="12" type="ORF">PECAL_4P13050</name>
</gene>
<dbReference type="GO" id="GO:0000139">
    <property type="term" value="C:Golgi membrane"/>
    <property type="evidence" value="ECO:0007669"/>
    <property type="project" value="UniProtKB-SubCell"/>
</dbReference>
<evidence type="ECO:0000256" key="4">
    <source>
        <dbReference type="ARBA" id="ARBA00022927"/>
    </source>
</evidence>
<dbReference type="PANTHER" id="PTHR12791">
    <property type="entry name" value="GOLGI SNARE BET1-RELATED"/>
    <property type="match status" value="1"/>
</dbReference>
<accession>A0A8J2SKG6</accession>
<evidence type="ECO:0000256" key="7">
    <source>
        <dbReference type="ARBA" id="ARBA00023136"/>
    </source>
</evidence>
<keyword evidence="3 10" id="KW-0812">Transmembrane</keyword>
<keyword evidence="7 10" id="KW-0472">Membrane</keyword>
<feature type="domain" description="T-SNARE coiled-coil homology" evidence="11">
    <location>
        <begin position="28"/>
        <end position="90"/>
    </location>
</feature>
<evidence type="ECO:0000313" key="13">
    <source>
        <dbReference type="Proteomes" id="UP000789595"/>
    </source>
</evidence>
<dbReference type="AlphaFoldDB" id="A0A8J2SKG6"/>
<dbReference type="InterPro" id="IPR000727">
    <property type="entry name" value="T_SNARE_dom"/>
</dbReference>
<sequence length="122" mass="12703">MQRGRGAGMSYRGNGQTARDKANASDVELGLRENSAHLDALSDKVSLLKGLTQEIEGEVAGQNRFLDTMGGGLGNAGSALDSTMAALERMSSQGGARFGLCVAGAVVVFFFCLRYAVLTARG</sequence>
<feature type="region of interest" description="Disordered" evidence="9">
    <location>
        <begin position="1"/>
        <end position="26"/>
    </location>
</feature>
<keyword evidence="4" id="KW-0653">Protein transport</keyword>
<dbReference type="CDD" id="cd15853">
    <property type="entry name" value="SNARE_Bet1"/>
    <property type="match status" value="1"/>
</dbReference>
<evidence type="ECO:0000313" key="12">
    <source>
        <dbReference type="EMBL" id="CAH0374048.1"/>
    </source>
</evidence>
<evidence type="ECO:0000256" key="5">
    <source>
        <dbReference type="ARBA" id="ARBA00022989"/>
    </source>
</evidence>
<protein>
    <recommendedName>
        <fullName evidence="11">t-SNARE coiled-coil homology domain-containing protein</fullName>
    </recommendedName>
</protein>
<evidence type="ECO:0000256" key="8">
    <source>
        <dbReference type="ARBA" id="ARBA00046280"/>
    </source>
</evidence>